<evidence type="ECO:0000259" key="1">
    <source>
        <dbReference type="Pfam" id="PF13751"/>
    </source>
</evidence>
<reference evidence="2 3" key="1">
    <citation type="submission" date="2008-03" db="EMBL/GenBank/DDBJ databases">
        <title>Sequencing of the draft genome and assembly of Burkholderia ambifaria MEX-5.</title>
        <authorList>
            <consortium name="US DOE Joint Genome Institute (JGI-PGF)"/>
            <person name="Copeland A."/>
            <person name="Lucas S."/>
            <person name="Lapidus A."/>
            <person name="Glavina del Rio T."/>
            <person name="Dalin E."/>
            <person name="Tice H."/>
            <person name="Bruce D."/>
            <person name="Goodwin L."/>
            <person name="Pitluck S."/>
            <person name="Larimer F."/>
            <person name="Land M.L."/>
            <person name="Hauser L."/>
            <person name="Tiedje J."/>
            <person name="Richardson P."/>
        </authorList>
    </citation>
    <scope>NUCLEOTIDE SEQUENCE [LARGE SCALE GENOMIC DNA]</scope>
    <source>
        <strain evidence="2 3">MEX-5</strain>
    </source>
</reference>
<dbReference type="PANTHER" id="PTHR33408">
    <property type="entry name" value="TRANSPOSASE"/>
    <property type="match status" value="1"/>
</dbReference>
<dbReference type="PANTHER" id="PTHR33408:SF4">
    <property type="entry name" value="TRANSPOSASE DDE DOMAIN-CONTAINING PROTEIN"/>
    <property type="match status" value="1"/>
</dbReference>
<dbReference type="InterPro" id="IPR025668">
    <property type="entry name" value="Tnp_DDE_dom"/>
</dbReference>
<organism evidence="2 3">
    <name type="scientific">Burkholderia ambifaria MEX-5</name>
    <dbReference type="NCBI Taxonomy" id="396597"/>
    <lineage>
        <taxon>Bacteria</taxon>
        <taxon>Pseudomonadati</taxon>
        <taxon>Pseudomonadota</taxon>
        <taxon>Betaproteobacteria</taxon>
        <taxon>Burkholderiales</taxon>
        <taxon>Burkholderiaceae</taxon>
        <taxon>Burkholderia</taxon>
        <taxon>Burkholderia cepacia complex</taxon>
    </lineage>
</organism>
<comment type="caution">
    <text evidence="2">The sequence shown here is derived from an EMBL/GenBank/DDBJ whole genome shotgun (WGS) entry which is preliminary data.</text>
</comment>
<sequence>MMGLILYGLMQGVHSLRELERLARMDLRCMWVAGGITPDHANANIGRFIVLHEDALTLEFFEALTRAILKASGSSSARLAGDGTVIEAVCSRYNLLKQEAARDRAQAAEAALEHAPTDGAAQRAKQRASQCQEICDARLGARQDKGKGTESLRINSTEPEAMVQRLKRRQGYGASYKLSVLANGDRIVTAFALDASSETRVVASMLDQSARVTGAQAEEVLLDAGYFDDEVIRATLALGVSLLCPPGQWPSGQMEGGLFHKSAFDYDELTDSYRCPAGPTLHLEAKARRTQNTREHRVYGAYTCGDCHLRENCTKAVHGWRIKRYPEDEQREALRVVMQHPQARRIFSQRKAIVEPVFSSLRGQQGLNRFRRHGLAAAKREFALHAMAHNLSRAVALQTALLAVQWATLLVLSKFGVNSTRSTSRRASALQPHALGLPHDAFCDSL</sequence>
<dbReference type="EMBL" id="ABLK01000288">
    <property type="protein sequence ID" value="EDT38413.1"/>
    <property type="molecule type" value="Genomic_DNA"/>
</dbReference>
<dbReference type="PATRIC" id="fig|396597.7.peg.1741"/>
<gene>
    <name evidence="2" type="ORF">BamMEX5DRAFT_5809</name>
</gene>
<dbReference type="Proteomes" id="UP000004814">
    <property type="component" value="Unassembled WGS sequence"/>
</dbReference>
<dbReference type="AlphaFoldDB" id="B1TDE3"/>
<name>B1TDE3_9BURK</name>
<feature type="domain" description="Transposase DDE" evidence="1">
    <location>
        <begin position="275"/>
        <end position="393"/>
    </location>
</feature>
<evidence type="ECO:0000313" key="2">
    <source>
        <dbReference type="EMBL" id="EDT38413.1"/>
    </source>
</evidence>
<proteinExistence type="predicted"/>
<protein>
    <submittedName>
        <fullName evidence="2">Transposase IS4 family protein</fullName>
    </submittedName>
</protein>
<accession>B1TDE3</accession>
<evidence type="ECO:0000313" key="3">
    <source>
        <dbReference type="Proteomes" id="UP000004814"/>
    </source>
</evidence>
<dbReference type="Pfam" id="PF13751">
    <property type="entry name" value="DDE_Tnp_1_6"/>
    <property type="match status" value="1"/>
</dbReference>